<dbReference type="EMBL" id="JBIGHV010000013">
    <property type="protein sequence ID" value="MFG6433570.1"/>
    <property type="molecule type" value="Genomic_DNA"/>
</dbReference>
<dbReference type="RefSeq" id="WP_394484411.1">
    <property type="nucleotide sequence ID" value="NZ_JBIGHV010000013.1"/>
</dbReference>
<dbReference type="Pfam" id="PF01527">
    <property type="entry name" value="HTH_Tnp_1"/>
    <property type="match status" value="1"/>
</dbReference>
<organism evidence="1 2">
    <name type="scientific">Pelomonas parva</name>
    <dbReference type="NCBI Taxonomy" id="3299032"/>
    <lineage>
        <taxon>Bacteria</taxon>
        <taxon>Pseudomonadati</taxon>
        <taxon>Pseudomonadota</taxon>
        <taxon>Betaproteobacteria</taxon>
        <taxon>Burkholderiales</taxon>
        <taxon>Sphaerotilaceae</taxon>
        <taxon>Roseateles</taxon>
    </lineage>
</organism>
<proteinExistence type="predicted"/>
<dbReference type="InterPro" id="IPR002514">
    <property type="entry name" value="Transposase_8"/>
</dbReference>
<protein>
    <submittedName>
        <fullName evidence="1">IS66-like element accessory protein TnpA</fullName>
    </submittedName>
</protein>
<evidence type="ECO:0000313" key="2">
    <source>
        <dbReference type="Proteomes" id="UP001606210"/>
    </source>
</evidence>
<comment type="caution">
    <text evidence="1">The sequence shown here is derived from an EMBL/GenBank/DDBJ whole genome shotgun (WGS) entry which is preliminary data.</text>
</comment>
<accession>A0ABW7FD43</accession>
<evidence type="ECO:0000313" key="1">
    <source>
        <dbReference type="EMBL" id="MFG6433570.1"/>
    </source>
</evidence>
<sequence length="146" mass="15859">MSVDLEDLKRRLVLRHKPGGRCVYDKKAKAEFVEQCLQPGVSVARLAREFGINANQVSRWIREHGQLRKPASVAASTLVGSPFVAVPVLRAAVERDAHELDGARDVGLQAKLPNGVAVELRGVGPRQLAEVLQMLGRLTCSVSTSI</sequence>
<name>A0ABW7FD43_9BURK</name>
<reference evidence="1 2" key="1">
    <citation type="submission" date="2024-08" db="EMBL/GenBank/DDBJ databases">
        <authorList>
            <person name="Lu H."/>
        </authorList>
    </citation>
    <scope>NUCLEOTIDE SEQUENCE [LARGE SCALE GENOMIC DNA]</scope>
    <source>
        <strain evidence="1 2">LYH14W</strain>
    </source>
</reference>
<keyword evidence="2" id="KW-1185">Reference proteome</keyword>
<dbReference type="InterPro" id="IPR009057">
    <property type="entry name" value="Homeodomain-like_sf"/>
</dbReference>
<dbReference type="SUPFAM" id="SSF46689">
    <property type="entry name" value="Homeodomain-like"/>
    <property type="match status" value="1"/>
</dbReference>
<dbReference type="NCBIfam" id="NF047595">
    <property type="entry name" value="IS66_ISRel24_TnpA"/>
    <property type="match status" value="1"/>
</dbReference>
<gene>
    <name evidence="1" type="primary">tnpA</name>
    <name evidence="1" type="ORF">ACG00Y_26930</name>
</gene>
<dbReference type="Proteomes" id="UP001606210">
    <property type="component" value="Unassembled WGS sequence"/>
</dbReference>